<dbReference type="GO" id="GO:0000981">
    <property type="term" value="F:DNA-binding transcription factor activity, RNA polymerase II-specific"/>
    <property type="evidence" value="ECO:0007669"/>
    <property type="project" value="InterPro"/>
</dbReference>
<evidence type="ECO:0000313" key="5">
    <source>
        <dbReference type="Proteomes" id="UP001365542"/>
    </source>
</evidence>
<protein>
    <recommendedName>
        <fullName evidence="3">Zn(2)-C6 fungal-type domain-containing protein</fullName>
    </recommendedName>
</protein>
<evidence type="ECO:0000313" key="4">
    <source>
        <dbReference type="EMBL" id="KAK6542738.1"/>
    </source>
</evidence>
<reference evidence="4 5" key="1">
    <citation type="submission" date="2019-10" db="EMBL/GenBank/DDBJ databases">
        <authorList>
            <person name="Palmer J.M."/>
        </authorList>
    </citation>
    <scope>NUCLEOTIDE SEQUENCE [LARGE SCALE GENOMIC DNA]</scope>
    <source>
        <strain evidence="4 5">TWF694</strain>
    </source>
</reference>
<sequence>MPPKISSTCWRCRHDRQGCVREQAGPCNRCVLLRYTCSIDEPPVDQREGRKLKFDKCDFCRKAHQSCQPSDEPERCARCVERRLPCSPLTNTKSRPRPRKSRRDEGDGPAGSSNDPGQDDPYSEDGSSGYTEEDEAGYSEAYMYSTGGTSQYGVYSQQFDQYTNYSSYPPDVYQEFVYDQVHGYDQQQQQHYNYGNY</sequence>
<dbReference type="PROSITE" id="PS50048">
    <property type="entry name" value="ZN2_CY6_FUNGAL_2"/>
    <property type="match status" value="1"/>
</dbReference>
<accession>A0AAV9XKY8</accession>
<evidence type="ECO:0000256" key="1">
    <source>
        <dbReference type="ARBA" id="ARBA00023242"/>
    </source>
</evidence>
<dbReference type="EMBL" id="JAVHJO010000002">
    <property type="protein sequence ID" value="KAK6542738.1"/>
    <property type="molecule type" value="Genomic_DNA"/>
</dbReference>
<dbReference type="InterPro" id="IPR001138">
    <property type="entry name" value="Zn2Cys6_DnaBD"/>
</dbReference>
<evidence type="ECO:0000256" key="2">
    <source>
        <dbReference type="SAM" id="MobiDB-lite"/>
    </source>
</evidence>
<feature type="domain" description="Zn(2)-C6 fungal-type" evidence="3">
    <location>
        <begin position="56"/>
        <end position="87"/>
    </location>
</feature>
<dbReference type="Proteomes" id="UP001365542">
    <property type="component" value="Unassembled WGS sequence"/>
</dbReference>
<dbReference type="AlphaFoldDB" id="A0AAV9XKY8"/>
<proteinExistence type="predicted"/>
<dbReference type="PROSITE" id="PS00463">
    <property type="entry name" value="ZN2_CY6_FUNGAL_1"/>
    <property type="match status" value="1"/>
</dbReference>
<comment type="caution">
    <text evidence="4">The sequence shown here is derived from an EMBL/GenBank/DDBJ whole genome shotgun (WGS) entry which is preliminary data.</text>
</comment>
<name>A0AAV9XKY8_9PEZI</name>
<organism evidence="4 5">
    <name type="scientific">Orbilia ellipsospora</name>
    <dbReference type="NCBI Taxonomy" id="2528407"/>
    <lineage>
        <taxon>Eukaryota</taxon>
        <taxon>Fungi</taxon>
        <taxon>Dikarya</taxon>
        <taxon>Ascomycota</taxon>
        <taxon>Pezizomycotina</taxon>
        <taxon>Orbiliomycetes</taxon>
        <taxon>Orbiliales</taxon>
        <taxon>Orbiliaceae</taxon>
        <taxon>Orbilia</taxon>
    </lineage>
</organism>
<dbReference type="SMART" id="SM00066">
    <property type="entry name" value="GAL4"/>
    <property type="match status" value="2"/>
</dbReference>
<evidence type="ECO:0000259" key="3">
    <source>
        <dbReference type="PROSITE" id="PS50048"/>
    </source>
</evidence>
<gene>
    <name evidence="4" type="ORF">TWF694_006679</name>
</gene>
<dbReference type="GO" id="GO:0008270">
    <property type="term" value="F:zinc ion binding"/>
    <property type="evidence" value="ECO:0007669"/>
    <property type="project" value="InterPro"/>
</dbReference>
<keyword evidence="5" id="KW-1185">Reference proteome</keyword>
<keyword evidence="1" id="KW-0539">Nucleus</keyword>
<feature type="region of interest" description="Disordered" evidence="2">
    <location>
        <begin position="90"/>
        <end position="134"/>
    </location>
</feature>